<evidence type="ECO:0000259" key="3">
    <source>
        <dbReference type="Pfam" id="PF18962"/>
    </source>
</evidence>
<dbReference type="Proteomes" id="UP001497602">
    <property type="component" value="Unassembled WGS sequence"/>
</dbReference>
<keyword evidence="5" id="KW-1185">Reference proteome</keyword>
<dbReference type="EMBL" id="CAXJRC010000022">
    <property type="protein sequence ID" value="CAL2106750.1"/>
    <property type="molecule type" value="Genomic_DNA"/>
</dbReference>
<dbReference type="Pfam" id="PF18962">
    <property type="entry name" value="Por_Secre_tail"/>
    <property type="match status" value="1"/>
</dbReference>
<keyword evidence="1 2" id="KW-0732">Signal</keyword>
<dbReference type="NCBIfam" id="NF045639">
    <property type="entry name" value="GCX_COOH"/>
    <property type="match status" value="1"/>
</dbReference>
<feature type="signal peptide" evidence="2">
    <location>
        <begin position="1"/>
        <end position="20"/>
    </location>
</feature>
<evidence type="ECO:0000256" key="1">
    <source>
        <dbReference type="ARBA" id="ARBA00022729"/>
    </source>
</evidence>
<comment type="caution">
    <text evidence="4">The sequence shown here is derived from an EMBL/GenBank/DDBJ whole genome shotgun (WGS) entry which is preliminary data.</text>
</comment>
<organism evidence="4 5">
    <name type="scientific">Tenacibaculum vairaonense</name>
    <dbReference type="NCBI Taxonomy" id="3137860"/>
    <lineage>
        <taxon>Bacteria</taxon>
        <taxon>Pseudomonadati</taxon>
        <taxon>Bacteroidota</taxon>
        <taxon>Flavobacteriia</taxon>
        <taxon>Flavobacteriales</taxon>
        <taxon>Flavobacteriaceae</taxon>
        <taxon>Tenacibaculum</taxon>
    </lineage>
</organism>
<feature type="chain" id="PRO_5047277320" description="Secretion system C-terminal sorting domain-containing protein" evidence="2">
    <location>
        <begin position="21"/>
        <end position="374"/>
    </location>
</feature>
<protein>
    <recommendedName>
        <fullName evidence="3">Secretion system C-terminal sorting domain-containing protein</fullName>
    </recommendedName>
</protein>
<gene>
    <name evidence="4" type="ORF">T190115A13A_20030</name>
</gene>
<accession>A0ABM9PM95</accession>
<evidence type="ECO:0000313" key="5">
    <source>
        <dbReference type="Proteomes" id="UP001497602"/>
    </source>
</evidence>
<feature type="domain" description="Secretion system C-terminal sorting" evidence="3">
    <location>
        <begin position="303"/>
        <end position="372"/>
    </location>
</feature>
<name>A0ABM9PM95_9FLAO</name>
<dbReference type="NCBIfam" id="TIGR04183">
    <property type="entry name" value="Por_Secre_tail"/>
    <property type="match status" value="1"/>
</dbReference>
<evidence type="ECO:0000256" key="2">
    <source>
        <dbReference type="SAM" id="SignalP"/>
    </source>
</evidence>
<evidence type="ECO:0000313" key="4">
    <source>
        <dbReference type="EMBL" id="CAL2106750.1"/>
    </source>
</evidence>
<dbReference type="InterPro" id="IPR026444">
    <property type="entry name" value="Secre_tail"/>
</dbReference>
<sequence length="374" mass="41445">MKLRIIAFTVLLVVSFNTFSQNDIKIVFSEADLNNAMKAINDARGINFGEYRNKRGLNAWFVSLNNARFDIKPNNTININNLNLTGGVDLNLWVFAFKATGVITGTIGGEIKVSRDNANGFSLHVIPTVTKLRYSGPLQEVVKVIKLLAGDLKQYIPKIELNLGNSLLPNSLSKYFECGIPDIVSDEHKVSMVFKVLLEDVNLRNKKIASGDTNVTTASNSITLSKNFIVEQGANFSAFITPKCSSYLKPEKLTREESTVLIEGDTIVSTKKLMSLEEVDTIEAIETNVDIEEVDEEIKATGVYPNPFTNTLAVKSPTKNTFSIKVTDMQGKIVYEGDDLKGIEKLNLSHLKSGAYNVMFIINHKVESKKVIKK</sequence>
<dbReference type="RefSeq" id="WP_348738497.1">
    <property type="nucleotide sequence ID" value="NZ_CAXJRC010000022.1"/>
</dbReference>
<reference evidence="4 5" key="1">
    <citation type="submission" date="2024-05" db="EMBL/GenBank/DDBJ databases">
        <authorList>
            <person name="Duchaud E."/>
        </authorList>
    </citation>
    <scope>NUCLEOTIDE SEQUENCE [LARGE SCALE GENOMIC DNA]</scope>
    <source>
        <strain evidence="4">Ena-SAMPLE-TAB-13-05-2024-13:56:06:370-140305</strain>
    </source>
</reference>
<proteinExistence type="predicted"/>
<dbReference type="InterPro" id="IPR055015">
    <property type="entry name" value="GCX_COOH"/>
</dbReference>